<sequence>MYRTFLKHGAKFPNYNIREYVWRRAREGFRAHVGETDAQIVSELVQGAKAELEVVKRQSMVYSLYARRQKSIMDIPLEKMLRDQAEIPTSDLKAPGV</sequence>
<dbReference type="EMBL" id="JALJOT010000003">
    <property type="protein sequence ID" value="KAK9916913.1"/>
    <property type="molecule type" value="Genomic_DNA"/>
</dbReference>
<dbReference type="Pfam" id="PF05347">
    <property type="entry name" value="Complex1_LYR"/>
    <property type="match status" value="1"/>
</dbReference>
<proteinExistence type="predicted"/>
<evidence type="ECO:0000313" key="3">
    <source>
        <dbReference type="Proteomes" id="UP001491310"/>
    </source>
</evidence>
<accession>A0ABR2YYH4</accession>
<keyword evidence="3" id="KW-1185">Reference proteome</keyword>
<dbReference type="PANTHER" id="PTHR47158">
    <property type="entry name" value="OS08G0239000 PROTEIN"/>
    <property type="match status" value="1"/>
</dbReference>
<evidence type="ECO:0000313" key="2">
    <source>
        <dbReference type="EMBL" id="KAK9916913.1"/>
    </source>
</evidence>
<dbReference type="Proteomes" id="UP001491310">
    <property type="component" value="Unassembled WGS sequence"/>
</dbReference>
<protein>
    <recommendedName>
        <fullName evidence="1">Complex 1 LYR protein domain-containing protein</fullName>
    </recommendedName>
</protein>
<dbReference type="PANTHER" id="PTHR47158:SF1">
    <property type="entry name" value="OS08G0239000 PROTEIN"/>
    <property type="match status" value="1"/>
</dbReference>
<organism evidence="2 3">
    <name type="scientific">Coccomyxa subellipsoidea</name>
    <dbReference type="NCBI Taxonomy" id="248742"/>
    <lineage>
        <taxon>Eukaryota</taxon>
        <taxon>Viridiplantae</taxon>
        <taxon>Chlorophyta</taxon>
        <taxon>core chlorophytes</taxon>
        <taxon>Trebouxiophyceae</taxon>
        <taxon>Trebouxiophyceae incertae sedis</taxon>
        <taxon>Coccomyxaceae</taxon>
        <taxon>Coccomyxa</taxon>
    </lineage>
</organism>
<gene>
    <name evidence="2" type="ORF">WJX75_008719</name>
</gene>
<evidence type="ECO:0000259" key="1">
    <source>
        <dbReference type="Pfam" id="PF05347"/>
    </source>
</evidence>
<comment type="caution">
    <text evidence="2">The sequence shown here is derived from an EMBL/GenBank/DDBJ whole genome shotgun (WGS) entry which is preliminary data.</text>
</comment>
<dbReference type="CDD" id="cd20264">
    <property type="entry name" value="Complex1_LYR_LYRM4"/>
    <property type="match status" value="1"/>
</dbReference>
<name>A0ABR2YYH4_9CHLO</name>
<dbReference type="InterPro" id="IPR045297">
    <property type="entry name" value="Complex1_LYR_LYRM4"/>
</dbReference>
<dbReference type="InterPro" id="IPR008011">
    <property type="entry name" value="Complex1_LYR_dom"/>
</dbReference>
<reference evidence="2 3" key="1">
    <citation type="journal article" date="2024" name="Nat. Commun.">
        <title>Phylogenomics reveals the evolutionary origins of lichenization in chlorophyte algae.</title>
        <authorList>
            <person name="Puginier C."/>
            <person name="Libourel C."/>
            <person name="Otte J."/>
            <person name="Skaloud P."/>
            <person name="Haon M."/>
            <person name="Grisel S."/>
            <person name="Petersen M."/>
            <person name="Berrin J.G."/>
            <person name="Delaux P.M."/>
            <person name="Dal Grande F."/>
            <person name="Keller J."/>
        </authorList>
    </citation>
    <scope>NUCLEOTIDE SEQUENCE [LARGE SCALE GENOMIC DNA]</scope>
    <source>
        <strain evidence="2 3">SAG 216-7</strain>
    </source>
</reference>
<feature type="domain" description="Complex 1 LYR protein" evidence="1">
    <location>
        <begin position="1"/>
        <end position="54"/>
    </location>
</feature>